<sequence>MRETTENSSRNSFNGTTNFNGPTQVAAGDIINNFSDDSHPEAKYTPEPLWRSPFTLAVLSWISVTIGVLGVFPISKIVKYALSFFNESLQVKSAFEIPIYLIIFAVLVLLFILLFRLRRITKNQTRYPLLFNFAISGYGGRLILEKIRMDKCPQCGGRMKYYNKPMEWVDKYYIDGKSKREVTRKIPVLECKRNEEHWYEIDPAEDKVK</sequence>
<feature type="region of interest" description="Disordered" evidence="1">
    <location>
        <begin position="1"/>
        <end position="22"/>
    </location>
</feature>
<evidence type="ECO:0000313" key="3">
    <source>
        <dbReference type="EMBL" id="RFA32465.1"/>
    </source>
</evidence>
<feature type="transmembrane region" description="Helical" evidence="2">
    <location>
        <begin position="97"/>
        <end position="115"/>
    </location>
</feature>
<protein>
    <submittedName>
        <fullName evidence="3">Uncharacterized protein</fullName>
    </submittedName>
</protein>
<keyword evidence="2" id="KW-0812">Transmembrane</keyword>
<gene>
    <name evidence="3" type="ORF">CAI16_18025</name>
</gene>
<dbReference type="RefSeq" id="WP_116279499.1">
    <property type="nucleotide sequence ID" value="NZ_NFZX01000064.1"/>
</dbReference>
<name>A0A3E0WKK6_9BACI</name>
<evidence type="ECO:0000313" key="4">
    <source>
        <dbReference type="Proteomes" id="UP000256488"/>
    </source>
</evidence>
<feature type="transmembrane region" description="Helical" evidence="2">
    <location>
        <begin position="54"/>
        <end position="77"/>
    </location>
</feature>
<evidence type="ECO:0000256" key="2">
    <source>
        <dbReference type="SAM" id="Phobius"/>
    </source>
</evidence>
<accession>A0A3E0WKK6</accession>
<dbReference type="EMBL" id="NFZX01000064">
    <property type="protein sequence ID" value="RFA32465.1"/>
    <property type="molecule type" value="Genomic_DNA"/>
</dbReference>
<dbReference type="AlphaFoldDB" id="A0A3E0WKK6"/>
<organism evidence="3 4">
    <name type="scientific">Virgibacillus dokdonensis</name>
    <dbReference type="NCBI Taxonomy" id="302167"/>
    <lineage>
        <taxon>Bacteria</taxon>
        <taxon>Bacillati</taxon>
        <taxon>Bacillota</taxon>
        <taxon>Bacilli</taxon>
        <taxon>Bacillales</taxon>
        <taxon>Bacillaceae</taxon>
        <taxon>Virgibacillus</taxon>
    </lineage>
</organism>
<evidence type="ECO:0000256" key="1">
    <source>
        <dbReference type="SAM" id="MobiDB-lite"/>
    </source>
</evidence>
<reference evidence="3 4" key="1">
    <citation type="submission" date="2017-05" db="EMBL/GenBank/DDBJ databases">
        <title>Virgibacillus sp. AK90 isolated from a saltern of Kakinada, India.</title>
        <authorList>
            <person name="Gupta V."/>
            <person name="Sidhu C."/>
            <person name="Korpole S."/>
            <person name="Pinnaka A.K."/>
        </authorList>
    </citation>
    <scope>NUCLEOTIDE SEQUENCE [LARGE SCALE GENOMIC DNA]</scope>
    <source>
        <strain evidence="3 4">AK90</strain>
    </source>
</reference>
<comment type="caution">
    <text evidence="3">The sequence shown here is derived from an EMBL/GenBank/DDBJ whole genome shotgun (WGS) entry which is preliminary data.</text>
</comment>
<keyword evidence="2" id="KW-1133">Transmembrane helix</keyword>
<dbReference type="Proteomes" id="UP000256488">
    <property type="component" value="Unassembled WGS sequence"/>
</dbReference>
<proteinExistence type="predicted"/>
<keyword evidence="2" id="KW-0472">Membrane</keyword>